<comment type="similarity">
    <text evidence="2">Belongs to the MLO family.</text>
</comment>
<keyword evidence="6 8" id="KW-0472">Membrane</keyword>
<keyword evidence="5 8" id="KW-1133">Transmembrane helix</keyword>
<evidence type="ECO:0000313" key="9">
    <source>
        <dbReference type="EMBL" id="PTQ26834.1"/>
    </source>
</evidence>
<dbReference type="InterPro" id="IPR004326">
    <property type="entry name" value="Mlo"/>
</dbReference>
<feature type="transmembrane region" description="Helical" evidence="8">
    <location>
        <begin position="29"/>
        <end position="48"/>
    </location>
</feature>
<name>A0A2R6VZ03_MARPO</name>
<gene>
    <name evidence="9" type="ORF">MARPO_0319s0001</name>
</gene>
<evidence type="ECO:0000313" key="10">
    <source>
        <dbReference type="Proteomes" id="UP000244005"/>
    </source>
</evidence>
<sequence length="50" mass="5686">MDGYDYRRMLPGGRSSHCKHKGKNSLVSYYGLHQLHIFISVLLGLHSVRG</sequence>
<reference evidence="10" key="1">
    <citation type="journal article" date="2017" name="Cell">
        <title>Insights into land plant evolution garnered from the Marchantia polymorpha genome.</title>
        <authorList>
            <person name="Bowman J.L."/>
            <person name="Kohchi T."/>
            <person name="Yamato K.T."/>
            <person name="Jenkins J."/>
            <person name="Shu S."/>
            <person name="Ishizaki K."/>
            <person name="Yamaoka S."/>
            <person name="Nishihama R."/>
            <person name="Nakamura Y."/>
            <person name="Berger F."/>
            <person name="Adam C."/>
            <person name="Aki S.S."/>
            <person name="Althoff F."/>
            <person name="Araki T."/>
            <person name="Arteaga-Vazquez M.A."/>
            <person name="Balasubrmanian S."/>
            <person name="Barry K."/>
            <person name="Bauer D."/>
            <person name="Boehm C.R."/>
            <person name="Briginshaw L."/>
            <person name="Caballero-Perez J."/>
            <person name="Catarino B."/>
            <person name="Chen F."/>
            <person name="Chiyoda S."/>
            <person name="Chovatia M."/>
            <person name="Davies K.M."/>
            <person name="Delmans M."/>
            <person name="Demura T."/>
            <person name="Dierschke T."/>
            <person name="Dolan L."/>
            <person name="Dorantes-Acosta A.E."/>
            <person name="Eklund D.M."/>
            <person name="Florent S.N."/>
            <person name="Flores-Sandoval E."/>
            <person name="Fujiyama A."/>
            <person name="Fukuzawa H."/>
            <person name="Galik B."/>
            <person name="Grimanelli D."/>
            <person name="Grimwood J."/>
            <person name="Grossniklaus U."/>
            <person name="Hamada T."/>
            <person name="Haseloff J."/>
            <person name="Hetherington A.J."/>
            <person name="Higo A."/>
            <person name="Hirakawa Y."/>
            <person name="Hundley H.N."/>
            <person name="Ikeda Y."/>
            <person name="Inoue K."/>
            <person name="Inoue S.I."/>
            <person name="Ishida S."/>
            <person name="Jia Q."/>
            <person name="Kakita M."/>
            <person name="Kanazawa T."/>
            <person name="Kawai Y."/>
            <person name="Kawashima T."/>
            <person name="Kennedy M."/>
            <person name="Kinose K."/>
            <person name="Kinoshita T."/>
            <person name="Kohara Y."/>
            <person name="Koide E."/>
            <person name="Komatsu K."/>
            <person name="Kopischke S."/>
            <person name="Kubo M."/>
            <person name="Kyozuka J."/>
            <person name="Lagercrantz U."/>
            <person name="Lin S.S."/>
            <person name="Lindquist E."/>
            <person name="Lipzen A.M."/>
            <person name="Lu C.W."/>
            <person name="De Luna E."/>
            <person name="Martienssen R.A."/>
            <person name="Minamino N."/>
            <person name="Mizutani M."/>
            <person name="Mizutani M."/>
            <person name="Mochizuki N."/>
            <person name="Monte I."/>
            <person name="Mosher R."/>
            <person name="Nagasaki H."/>
            <person name="Nakagami H."/>
            <person name="Naramoto S."/>
            <person name="Nishitani K."/>
            <person name="Ohtani M."/>
            <person name="Okamoto T."/>
            <person name="Okumura M."/>
            <person name="Phillips J."/>
            <person name="Pollak B."/>
            <person name="Reinders A."/>
            <person name="Rovekamp M."/>
            <person name="Sano R."/>
            <person name="Sawa S."/>
            <person name="Schmid M.W."/>
            <person name="Shirakawa M."/>
            <person name="Solano R."/>
            <person name="Spunde A."/>
            <person name="Suetsugu N."/>
            <person name="Sugano S."/>
            <person name="Sugiyama A."/>
            <person name="Sun R."/>
            <person name="Suzuki Y."/>
            <person name="Takenaka M."/>
            <person name="Takezawa D."/>
            <person name="Tomogane H."/>
            <person name="Tsuzuki M."/>
            <person name="Ueda T."/>
            <person name="Umeda M."/>
            <person name="Ward J.M."/>
            <person name="Watanabe Y."/>
            <person name="Yazaki K."/>
            <person name="Yokoyama R."/>
            <person name="Yoshitake Y."/>
            <person name="Yotsui I."/>
            <person name="Zachgo S."/>
            <person name="Schmutz J."/>
        </authorList>
    </citation>
    <scope>NUCLEOTIDE SEQUENCE [LARGE SCALE GENOMIC DNA]</scope>
    <source>
        <strain evidence="10">Tak-1</strain>
    </source>
</reference>
<keyword evidence="3 8" id="KW-0812">Transmembrane</keyword>
<keyword evidence="7" id="KW-0568">Pathogenesis-related protein</keyword>
<dbReference type="Proteomes" id="UP000244005">
    <property type="component" value="Unassembled WGS sequence"/>
</dbReference>
<dbReference type="AlphaFoldDB" id="A0A2R6VZ03"/>
<evidence type="ECO:0000256" key="5">
    <source>
        <dbReference type="ARBA" id="ARBA00022989"/>
    </source>
</evidence>
<dbReference type="OrthoDB" id="1388414at2759"/>
<evidence type="ECO:0000256" key="3">
    <source>
        <dbReference type="ARBA" id="ARBA00022692"/>
    </source>
</evidence>
<evidence type="ECO:0000256" key="7">
    <source>
        <dbReference type="ARBA" id="ARBA00023265"/>
    </source>
</evidence>
<dbReference type="EMBL" id="KZ772993">
    <property type="protein sequence ID" value="PTQ26834.1"/>
    <property type="molecule type" value="Genomic_DNA"/>
</dbReference>
<dbReference type="Pfam" id="PF03094">
    <property type="entry name" value="Mlo"/>
    <property type="match status" value="1"/>
</dbReference>
<accession>A0A2R6VZ03</accession>
<dbReference type="GO" id="GO:0006952">
    <property type="term" value="P:defense response"/>
    <property type="evidence" value="ECO:0007669"/>
    <property type="project" value="UniProtKB-KW"/>
</dbReference>
<proteinExistence type="inferred from homology"/>
<keyword evidence="10" id="KW-1185">Reference proteome</keyword>
<dbReference type="Gramene" id="Mp6g00660.1">
    <property type="protein sequence ID" value="Mp6g00660.1.cds"/>
    <property type="gene ID" value="Mp6g00660"/>
</dbReference>
<evidence type="ECO:0000256" key="8">
    <source>
        <dbReference type="SAM" id="Phobius"/>
    </source>
</evidence>
<organism evidence="9 10">
    <name type="scientific">Marchantia polymorpha</name>
    <name type="common">Common liverwort</name>
    <name type="synonym">Marchantia aquatica</name>
    <dbReference type="NCBI Taxonomy" id="3197"/>
    <lineage>
        <taxon>Eukaryota</taxon>
        <taxon>Viridiplantae</taxon>
        <taxon>Streptophyta</taxon>
        <taxon>Embryophyta</taxon>
        <taxon>Marchantiophyta</taxon>
        <taxon>Marchantiopsida</taxon>
        <taxon>Marchantiidae</taxon>
        <taxon>Marchantiales</taxon>
        <taxon>Marchantiaceae</taxon>
        <taxon>Marchantia</taxon>
    </lineage>
</organism>
<evidence type="ECO:0000256" key="6">
    <source>
        <dbReference type="ARBA" id="ARBA00023136"/>
    </source>
</evidence>
<comment type="subcellular location">
    <subcellularLocation>
        <location evidence="1">Membrane</location>
        <topology evidence="1">Multi-pass membrane protein</topology>
    </subcellularLocation>
</comment>
<protein>
    <submittedName>
        <fullName evidence="9">Uncharacterized protein</fullName>
    </submittedName>
</protein>
<evidence type="ECO:0000256" key="4">
    <source>
        <dbReference type="ARBA" id="ARBA00022821"/>
    </source>
</evidence>
<dbReference type="GO" id="GO:0016020">
    <property type="term" value="C:membrane"/>
    <property type="evidence" value="ECO:0007669"/>
    <property type="project" value="UniProtKB-SubCell"/>
</dbReference>
<evidence type="ECO:0000256" key="2">
    <source>
        <dbReference type="ARBA" id="ARBA00006574"/>
    </source>
</evidence>
<keyword evidence="4" id="KW-0611">Plant defense</keyword>
<evidence type="ECO:0000256" key="1">
    <source>
        <dbReference type="ARBA" id="ARBA00004141"/>
    </source>
</evidence>